<dbReference type="AlphaFoldDB" id="A0A1G6Z2C5"/>
<dbReference type="InterPro" id="IPR004381">
    <property type="entry name" value="Glycerate_kinase"/>
</dbReference>
<dbReference type="Gene3D" id="3.40.50.10350">
    <property type="entry name" value="Glycerate kinase, domain 1"/>
    <property type="match status" value="1"/>
</dbReference>
<proteinExistence type="inferred from homology"/>
<dbReference type="GO" id="GO:0008887">
    <property type="term" value="F:glycerate kinase activity"/>
    <property type="evidence" value="ECO:0007669"/>
    <property type="project" value="UniProtKB-UniRule"/>
</dbReference>
<evidence type="ECO:0000313" key="6">
    <source>
        <dbReference type="Proteomes" id="UP000199417"/>
    </source>
</evidence>
<dbReference type="Pfam" id="PF02595">
    <property type="entry name" value="Gly_kinase"/>
    <property type="match status" value="1"/>
</dbReference>
<dbReference type="GO" id="GO:0031388">
    <property type="term" value="P:organic acid phosphorylation"/>
    <property type="evidence" value="ECO:0007669"/>
    <property type="project" value="UniProtKB-UniRule"/>
</dbReference>
<dbReference type="InterPro" id="IPR018193">
    <property type="entry name" value="Glyc_kinase_flavodox-like_fold"/>
</dbReference>
<evidence type="ECO:0000256" key="4">
    <source>
        <dbReference type="PIRNR" id="PIRNR006078"/>
    </source>
</evidence>
<sequence>MKRVVVAPDKFKGSLTAAEVANALADGLVTGDPTLEVLCAPVADGGDGTVAAVVASGWSPVLVNTTGPTGEPISASYAARGSVAVVELASAVGLEALPGGVPDPLGASTFGLGTVIRHALEGGAREIVIGLGGSASTDGGAGMLQALGVRVVDAEGNDVTRGGGPLRVARRVDLSRLHPAVAQTRFRLACDVDNPLLGRSGATAVYAPQKGATADDLVALEEAMTQWARVVRAATGRDDSDRAGAGAAGGTAFGAISVLGAQTQPGIETVLDLVDFRRVLAGADLVVTGEGSLDAQSLHGKAPIGVAAAARQSGVPVVAVAGRSALSDIQLRDAGIIRAYTLAELEPDLDRSIANAADLLRRIGRTIAATRSTVGRRGES</sequence>
<dbReference type="PANTHER" id="PTHR21599:SF0">
    <property type="entry name" value="GLYCERATE KINASE"/>
    <property type="match status" value="1"/>
</dbReference>
<dbReference type="InterPro" id="IPR018197">
    <property type="entry name" value="Glycerate_kinase_RE-like"/>
</dbReference>
<gene>
    <name evidence="5" type="ORF">SAMN05444580_10879</name>
</gene>
<keyword evidence="6" id="KW-1185">Reference proteome</keyword>
<name>A0A1G6Z2C5_9NOCA</name>
<dbReference type="RefSeq" id="WP_072845683.1">
    <property type="nucleotide sequence ID" value="NZ_FNAB01000008.1"/>
</dbReference>
<dbReference type="InterPro" id="IPR036129">
    <property type="entry name" value="Glycerate_kinase_sf"/>
</dbReference>
<keyword evidence="3 4" id="KW-0418">Kinase</keyword>
<dbReference type="NCBIfam" id="TIGR00045">
    <property type="entry name" value="glycerate kinase"/>
    <property type="match status" value="1"/>
</dbReference>
<dbReference type="Gene3D" id="3.90.1510.10">
    <property type="entry name" value="Glycerate kinase, domain 2"/>
    <property type="match status" value="1"/>
</dbReference>
<keyword evidence="2 4" id="KW-0808">Transferase</keyword>
<dbReference type="SUPFAM" id="SSF110738">
    <property type="entry name" value="Glycerate kinase I"/>
    <property type="match status" value="1"/>
</dbReference>
<comment type="similarity">
    <text evidence="1 4">Belongs to the glycerate kinase type-1 family.</text>
</comment>
<dbReference type="EMBL" id="FNAB01000008">
    <property type="protein sequence ID" value="SDD96662.1"/>
    <property type="molecule type" value="Genomic_DNA"/>
</dbReference>
<reference evidence="5 6" key="1">
    <citation type="submission" date="2016-10" db="EMBL/GenBank/DDBJ databases">
        <authorList>
            <person name="de Groot N.N."/>
        </authorList>
    </citation>
    <scope>NUCLEOTIDE SEQUENCE [LARGE SCALE GENOMIC DNA]</scope>
    <source>
        <strain evidence="5 6">JCM 11308</strain>
    </source>
</reference>
<organism evidence="5 6">
    <name type="scientific">Rhodococcus tukisamuensis</name>
    <dbReference type="NCBI Taxonomy" id="168276"/>
    <lineage>
        <taxon>Bacteria</taxon>
        <taxon>Bacillati</taxon>
        <taxon>Actinomycetota</taxon>
        <taxon>Actinomycetes</taxon>
        <taxon>Mycobacteriales</taxon>
        <taxon>Nocardiaceae</taxon>
        <taxon>Rhodococcus</taxon>
    </lineage>
</organism>
<evidence type="ECO:0000313" key="5">
    <source>
        <dbReference type="EMBL" id="SDD96662.1"/>
    </source>
</evidence>
<evidence type="ECO:0000256" key="2">
    <source>
        <dbReference type="ARBA" id="ARBA00022679"/>
    </source>
</evidence>
<evidence type="ECO:0000256" key="3">
    <source>
        <dbReference type="ARBA" id="ARBA00022777"/>
    </source>
</evidence>
<dbReference type="PANTHER" id="PTHR21599">
    <property type="entry name" value="GLYCERATE KINASE"/>
    <property type="match status" value="1"/>
</dbReference>
<protein>
    <submittedName>
        <fullName evidence="5">Glycerate kinase</fullName>
    </submittedName>
</protein>
<accession>A0A1G6Z2C5</accession>
<dbReference type="Proteomes" id="UP000199417">
    <property type="component" value="Unassembled WGS sequence"/>
</dbReference>
<dbReference type="STRING" id="168276.SAMN05444580_10879"/>
<dbReference type="PIRSF" id="PIRSF006078">
    <property type="entry name" value="GlxK"/>
    <property type="match status" value="1"/>
</dbReference>
<evidence type="ECO:0000256" key="1">
    <source>
        <dbReference type="ARBA" id="ARBA00006284"/>
    </source>
</evidence>